<feature type="domain" description="ABC transmembrane type-1" evidence="8">
    <location>
        <begin position="137"/>
        <end position="318"/>
    </location>
</feature>
<dbReference type="KEGG" id="aot:AcetOri_orf04315"/>
<dbReference type="Pfam" id="PF00528">
    <property type="entry name" value="BPD_transp_1"/>
    <property type="match status" value="1"/>
</dbReference>
<keyword evidence="6 7" id="KW-0472">Membrane</keyword>
<evidence type="ECO:0000256" key="7">
    <source>
        <dbReference type="RuleBase" id="RU363032"/>
    </source>
</evidence>
<dbReference type="PANTHER" id="PTHR30151">
    <property type="entry name" value="ALKANE SULFONATE ABC TRANSPORTER-RELATED, MEMBRANE SUBUNIT"/>
    <property type="match status" value="1"/>
</dbReference>
<keyword evidence="2 7" id="KW-0813">Transport</keyword>
<evidence type="ECO:0000256" key="2">
    <source>
        <dbReference type="ARBA" id="ARBA00022448"/>
    </source>
</evidence>
<evidence type="ECO:0000256" key="3">
    <source>
        <dbReference type="ARBA" id="ARBA00022475"/>
    </source>
</evidence>
<evidence type="ECO:0000313" key="10">
    <source>
        <dbReference type="EMBL" id="GAN66538.1"/>
    </source>
</evidence>
<keyword evidence="4 7" id="KW-0812">Transmembrane</keyword>
<evidence type="ECO:0000313" key="12">
    <source>
        <dbReference type="Proteomes" id="UP000270034"/>
    </source>
</evidence>
<dbReference type="GO" id="GO:0005886">
    <property type="term" value="C:plasma membrane"/>
    <property type="evidence" value="ECO:0007669"/>
    <property type="project" value="UniProtKB-SubCell"/>
</dbReference>
<evidence type="ECO:0000313" key="9">
    <source>
        <dbReference type="EMBL" id="BBC81191.1"/>
    </source>
</evidence>
<evidence type="ECO:0000256" key="4">
    <source>
        <dbReference type="ARBA" id="ARBA00022692"/>
    </source>
</evidence>
<evidence type="ECO:0000256" key="6">
    <source>
        <dbReference type="ARBA" id="ARBA00023136"/>
    </source>
</evidence>
<feature type="transmembrane region" description="Helical" evidence="7">
    <location>
        <begin position="201"/>
        <end position="225"/>
    </location>
</feature>
<dbReference type="PANTHER" id="PTHR30151:SF0">
    <property type="entry name" value="ABC TRANSPORTER PERMEASE PROTEIN MJ0413-RELATED"/>
    <property type="match status" value="1"/>
</dbReference>
<dbReference type="Gene3D" id="1.10.3720.10">
    <property type="entry name" value="MetI-like"/>
    <property type="match status" value="1"/>
</dbReference>
<gene>
    <name evidence="10" type="ORF">Abor_022_115</name>
    <name evidence="9" type="ORF">AcetOrient_orf04315</name>
</gene>
<feature type="transmembrane region" description="Helical" evidence="7">
    <location>
        <begin position="175"/>
        <end position="195"/>
    </location>
</feature>
<sequence length="334" mass="37671">MITVAKELAPHKKTIGIFSFFKENYTIIGFSSWFLVSLCSFFSLKEHNYPGTYFLIWSSLFFSFFLFLLPFLKFTHNNRIIKFVFLHIRWFAVLGFIIFFWEMVTAYAKLLPLPFFPSPQAVLNIYLTDFFRLSESVLSSLLILVPGFLLGSFLGFFVGAAIGWSKEIHYWLHPVIRFAGPLPAIAWLPIALFIFPTIYTASVFLVVISTAFPVAILTASGVSAVETGYYDVARTLGGSPYFLLRHIALPSALPQVFVGLFMGLGASFAVLIVAEMVGAKAGLGWYMEWAQGWGAYANLYAVLCLMSVLFSTLISILFKVRNHVLNWQNDGVKW</sequence>
<feature type="transmembrane region" description="Helical" evidence="7">
    <location>
        <begin position="246"/>
        <end position="273"/>
    </location>
</feature>
<feature type="transmembrane region" description="Helical" evidence="7">
    <location>
        <begin position="25"/>
        <end position="44"/>
    </location>
</feature>
<organism evidence="9 12">
    <name type="scientific">Acetobacter orientalis</name>
    <dbReference type="NCBI Taxonomy" id="146474"/>
    <lineage>
        <taxon>Bacteria</taxon>
        <taxon>Pseudomonadati</taxon>
        <taxon>Pseudomonadota</taxon>
        <taxon>Alphaproteobacteria</taxon>
        <taxon>Acetobacterales</taxon>
        <taxon>Acetobacteraceae</taxon>
        <taxon>Acetobacter</taxon>
    </lineage>
</organism>
<accession>A0A0D6NLR0</accession>
<keyword evidence="11" id="KW-1185">Reference proteome</keyword>
<feature type="transmembrane region" description="Helical" evidence="7">
    <location>
        <begin position="293"/>
        <end position="318"/>
    </location>
</feature>
<feature type="transmembrane region" description="Helical" evidence="7">
    <location>
        <begin position="84"/>
        <end position="108"/>
    </location>
</feature>
<feature type="transmembrane region" description="Helical" evidence="7">
    <location>
        <begin position="137"/>
        <end position="163"/>
    </location>
</feature>
<dbReference type="PROSITE" id="PS50928">
    <property type="entry name" value="ABC_TM1"/>
    <property type="match status" value="1"/>
</dbReference>
<dbReference type="InterPro" id="IPR000515">
    <property type="entry name" value="MetI-like"/>
</dbReference>
<comment type="subcellular location">
    <subcellularLocation>
        <location evidence="1 7">Cell membrane</location>
        <topology evidence="1 7">Multi-pass membrane protein</topology>
    </subcellularLocation>
</comment>
<dbReference type="SUPFAM" id="SSF161098">
    <property type="entry name" value="MetI-like"/>
    <property type="match status" value="1"/>
</dbReference>
<dbReference type="EMBL" id="BAMX01000022">
    <property type="protein sequence ID" value="GAN66538.1"/>
    <property type="molecule type" value="Genomic_DNA"/>
</dbReference>
<dbReference type="EMBL" id="AP018515">
    <property type="protein sequence ID" value="BBC81191.1"/>
    <property type="molecule type" value="Genomic_DNA"/>
</dbReference>
<dbReference type="InterPro" id="IPR035906">
    <property type="entry name" value="MetI-like_sf"/>
</dbReference>
<keyword evidence="5 7" id="KW-1133">Transmembrane helix</keyword>
<dbReference type="RefSeq" id="WP_052946410.1">
    <property type="nucleotide sequence ID" value="NZ_BAMX01000022.1"/>
</dbReference>
<name>A0A2Z5ZKV9_9PROT</name>
<dbReference type="GO" id="GO:0055085">
    <property type="term" value="P:transmembrane transport"/>
    <property type="evidence" value="ECO:0007669"/>
    <property type="project" value="InterPro"/>
</dbReference>
<evidence type="ECO:0000256" key="1">
    <source>
        <dbReference type="ARBA" id="ARBA00004651"/>
    </source>
</evidence>
<reference evidence="9 12" key="2">
    <citation type="submission" date="2018-02" db="EMBL/GenBank/DDBJ databases">
        <title>Acetobacter orientalis genome.</title>
        <authorList>
            <person name="Nakashima N."/>
            <person name="Tamura T."/>
        </authorList>
    </citation>
    <scope>NUCLEOTIDE SEQUENCE [LARGE SCALE GENOMIC DNA]</scope>
    <source>
        <strain evidence="9 12">FAN1</strain>
    </source>
</reference>
<dbReference type="Proteomes" id="UP000032670">
    <property type="component" value="Unassembled WGS sequence"/>
</dbReference>
<proteinExistence type="inferred from homology"/>
<comment type="similarity">
    <text evidence="7">Belongs to the binding-protein-dependent transport system permease family.</text>
</comment>
<accession>A0A2Z5ZKV9</accession>
<reference evidence="10 11" key="1">
    <citation type="submission" date="2012-11" db="EMBL/GenBank/DDBJ databases">
        <title>Whole genome sequence of Acetobacter orientalis 21F-2.</title>
        <authorList>
            <person name="Azuma Y."/>
            <person name="Higashiura N."/>
            <person name="Hirakawa H."/>
            <person name="Matsushita K."/>
        </authorList>
    </citation>
    <scope>NUCLEOTIDE SEQUENCE [LARGE SCALE GENOMIC DNA]</scope>
    <source>
        <strain evidence="10 11">21F-2</strain>
    </source>
</reference>
<protein>
    <submittedName>
        <fullName evidence="9">ABC transporter</fullName>
    </submittedName>
</protein>
<feature type="transmembrane region" description="Helical" evidence="7">
    <location>
        <begin position="50"/>
        <end position="72"/>
    </location>
</feature>
<evidence type="ECO:0000259" key="8">
    <source>
        <dbReference type="PROSITE" id="PS50928"/>
    </source>
</evidence>
<evidence type="ECO:0000256" key="5">
    <source>
        <dbReference type="ARBA" id="ARBA00022989"/>
    </source>
</evidence>
<dbReference type="STRING" id="1231341.Abor_022_115"/>
<keyword evidence="3" id="KW-1003">Cell membrane</keyword>
<dbReference type="CDD" id="cd06261">
    <property type="entry name" value="TM_PBP2"/>
    <property type="match status" value="1"/>
</dbReference>
<dbReference type="AlphaFoldDB" id="A0A2Z5ZKV9"/>
<dbReference type="Proteomes" id="UP000270034">
    <property type="component" value="Chromosome"/>
</dbReference>
<evidence type="ECO:0000313" key="11">
    <source>
        <dbReference type="Proteomes" id="UP000032670"/>
    </source>
</evidence>
<dbReference type="GeneID" id="76204680"/>